<proteinExistence type="predicted"/>
<keyword evidence="2" id="KW-1185">Reference proteome</keyword>
<sequence>MDNYIDNLALFGNINDNDNLDDAQKFDFVNQTMMAYESVNLLTQAQAYIEEYVEELGVDKASDLEADLEDAILAIQPITFQVTGLAKRAGDLAAALISDEGTDDMAAESQVIMDILHDFQAELQVQLGKLNAVVDALGDLDEEADQLSDSLELLATYLVNVFLLAGIQLLEPMEDEDEADHAGHDHA</sequence>
<protein>
    <submittedName>
        <fullName evidence="1">Uncharacterized protein</fullName>
    </submittedName>
</protein>
<evidence type="ECO:0000313" key="1">
    <source>
        <dbReference type="EMBL" id="CAH0417603.1"/>
    </source>
</evidence>
<organism evidence="1 2">
    <name type="scientific">Periweissella ghanensis</name>
    <dbReference type="NCBI Taxonomy" id="467997"/>
    <lineage>
        <taxon>Bacteria</taxon>
        <taxon>Bacillati</taxon>
        <taxon>Bacillota</taxon>
        <taxon>Bacilli</taxon>
        <taxon>Lactobacillales</taxon>
        <taxon>Lactobacillaceae</taxon>
        <taxon>Periweissella</taxon>
    </lineage>
</organism>
<gene>
    <name evidence="1" type="ORF">WGH24286_00015</name>
</gene>
<name>A0ABM8Z8H5_9LACO</name>
<dbReference type="EMBL" id="CAKKNT010000001">
    <property type="protein sequence ID" value="CAH0417603.1"/>
    <property type="molecule type" value="Genomic_DNA"/>
</dbReference>
<dbReference type="Proteomes" id="UP000789719">
    <property type="component" value="Unassembled WGS sequence"/>
</dbReference>
<accession>A0ABM8Z8H5</accession>
<reference evidence="1 2" key="1">
    <citation type="submission" date="2021-11" db="EMBL/GenBank/DDBJ databases">
        <authorList>
            <person name="Depoorter E."/>
        </authorList>
    </citation>
    <scope>NUCLEOTIDE SEQUENCE [LARGE SCALE GENOMIC DNA]</scope>
    <source>
        <strain evidence="1 2">LMG 24286</strain>
    </source>
</reference>
<comment type="caution">
    <text evidence="1">The sequence shown here is derived from an EMBL/GenBank/DDBJ whole genome shotgun (WGS) entry which is preliminary data.</text>
</comment>
<evidence type="ECO:0000313" key="2">
    <source>
        <dbReference type="Proteomes" id="UP000789719"/>
    </source>
</evidence>